<evidence type="ECO:0000313" key="1">
    <source>
        <dbReference type="EMBL" id="GMM61854.1"/>
    </source>
</evidence>
<accession>A0ABQ6P9E0</accession>
<gene>
    <name evidence="1" type="ORF">NUTIK01_26310</name>
</gene>
<dbReference type="Proteomes" id="UP001187221">
    <property type="component" value="Unassembled WGS sequence"/>
</dbReference>
<sequence length="134" mass="14803">MFCITSDPAASFGEARAQVTAQASRMIRLWSEQALLCSEAAGVIAARLMMIAAGDPRVGDESGRMVAEKVEALGEVWWHLADANWQAAWGTRAFPGAEQQATRVVRLYRRKVRSNLRRLSHGNRGRIRPVSGRP</sequence>
<comment type="caution">
    <text evidence="1">The sequence shown here is derived from an EMBL/GenBank/DDBJ whole genome shotgun (WGS) entry which is preliminary data.</text>
</comment>
<name>A0ABQ6P9E0_9SPHN</name>
<proteinExistence type="predicted"/>
<keyword evidence="2" id="KW-1185">Reference proteome</keyword>
<evidence type="ECO:0000313" key="2">
    <source>
        <dbReference type="Proteomes" id="UP001187221"/>
    </source>
</evidence>
<dbReference type="EMBL" id="BTFW01000001">
    <property type="protein sequence ID" value="GMM61854.1"/>
    <property type="molecule type" value="Genomic_DNA"/>
</dbReference>
<reference evidence="1 2" key="1">
    <citation type="submission" date="2023-06" db="EMBL/GenBank/DDBJ databases">
        <title>Draft genome sequence of Novosphingobium sp. strain IK01.</title>
        <authorList>
            <person name="Hatamoto M."/>
            <person name="Ikarashi T."/>
            <person name="Yamaguchi T."/>
        </authorList>
    </citation>
    <scope>NUCLEOTIDE SEQUENCE [LARGE SCALE GENOMIC DNA]</scope>
    <source>
        <strain evidence="1 2">IK01</strain>
    </source>
</reference>
<organism evidence="1 2">
    <name type="scientific">Novosphingobium pituita</name>
    <dbReference type="NCBI Taxonomy" id="3056842"/>
    <lineage>
        <taxon>Bacteria</taxon>
        <taxon>Pseudomonadati</taxon>
        <taxon>Pseudomonadota</taxon>
        <taxon>Alphaproteobacteria</taxon>
        <taxon>Sphingomonadales</taxon>
        <taxon>Sphingomonadaceae</taxon>
        <taxon>Novosphingobium</taxon>
    </lineage>
</organism>
<dbReference type="RefSeq" id="WP_317975500.1">
    <property type="nucleotide sequence ID" value="NZ_BTFW01000001.1"/>
</dbReference>
<protein>
    <submittedName>
        <fullName evidence="1">Uncharacterized protein</fullName>
    </submittedName>
</protein>